<keyword evidence="1" id="KW-0472">Membrane</keyword>
<evidence type="ECO:0000313" key="3">
    <source>
        <dbReference type="Proteomes" id="UP000239576"/>
    </source>
</evidence>
<dbReference type="RefSeq" id="WP_106257212.1">
    <property type="nucleotide sequence ID" value="NZ_CAWNSW010000089.1"/>
</dbReference>
<protein>
    <submittedName>
        <fullName evidence="2">Uncharacterized protein</fullName>
    </submittedName>
</protein>
<evidence type="ECO:0000256" key="1">
    <source>
        <dbReference type="SAM" id="Phobius"/>
    </source>
</evidence>
<feature type="transmembrane region" description="Helical" evidence="1">
    <location>
        <begin position="53"/>
        <end position="72"/>
    </location>
</feature>
<dbReference type="EMBL" id="PVWK01000084">
    <property type="protein sequence ID" value="PSB27802.1"/>
    <property type="molecule type" value="Genomic_DNA"/>
</dbReference>
<accession>A0A2T1E4W8</accession>
<dbReference type="AlphaFoldDB" id="A0A2T1E4W8"/>
<reference evidence="3" key="1">
    <citation type="submission" date="2018-02" db="EMBL/GenBank/DDBJ databases">
        <authorList>
            <person name="Moore K."/>
            <person name="Momper L."/>
        </authorList>
    </citation>
    <scope>NUCLEOTIDE SEQUENCE [LARGE SCALE GENOMIC DNA]</scope>
    <source>
        <strain evidence="3">ULC18</strain>
    </source>
</reference>
<name>A0A2T1E4W8_9CYAN</name>
<comment type="caution">
    <text evidence="2">The sequence shown here is derived from an EMBL/GenBank/DDBJ whole genome shotgun (WGS) entry which is preliminary data.</text>
</comment>
<evidence type="ECO:0000313" key="2">
    <source>
        <dbReference type="EMBL" id="PSB27802.1"/>
    </source>
</evidence>
<keyword evidence="1" id="KW-1133">Transmembrane helix</keyword>
<dbReference type="OrthoDB" id="488249at2"/>
<dbReference type="Proteomes" id="UP000239576">
    <property type="component" value="Unassembled WGS sequence"/>
</dbReference>
<keyword evidence="1" id="KW-0812">Transmembrane</keyword>
<organism evidence="2 3">
    <name type="scientific">Stenomitos frigidus ULC18</name>
    <dbReference type="NCBI Taxonomy" id="2107698"/>
    <lineage>
        <taxon>Bacteria</taxon>
        <taxon>Bacillati</taxon>
        <taxon>Cyanobacteriota</taxon>
        <taxon>Cyanophyceae</taxon>
        <taxon>Leptolyngbyales</taxon>
        <taxon>Leptolyngbyaceae</taxon>
        <taxon>Stenomitos</taxon>
    </lineage>
</organism>
<sequence>MNNWLGIALAAYVIGAAIEGVNAASQLSHSSLDLTDRAETNASESADPPEGKWQVFTAIVAVSLCGACLWPCRLVHRSIKGVQTCRDE</sequence>
<reference evidence="2 3" key="2">
    <citation type="submission" date="2018-03" db="EMBL/GenBank/DDBJ databases">
        <title>The ancient ancestry and fast evolution of plastids.</title>
        <authorList>
            <person name="Moore K.R."/>
            <person name="Magnabosco C."/>
            <person name="Momper L."/>
            <person name="Gold D.A."/>
            <person name="Bosak T."/>
            <person name="Fournier G.P."/>
        </authorList>
    </citation>
    <scope>NUCLEOTIDE SEQUENCE [LARGE SCALE GENOMIC DNA]</scope>
    <source>
        <strain evidence="2 3">ULC18</strain>
    </source>
</reference>
<gene>
    <name evidence="2" type="ORF">C7B82_15575</name>
</gene>
<proteinExistence type="predicted"/>
<keyword evidence="3" id="KW-1185">Reference proteome</keyword>